<protein>
    <submittedName>
        <fullName evidence="2">DUF2306 domain-containing protein</fullName>
    </submittedName>
</protein>
<feature type="transmembrane region" description="Helical" evidence="1">
    <location>
        <begin position="70"/>
        <end position="91"/>
    </location>
</feature>
<evidence type="ECO:0000256" key="1">
    <source>
        <dbReference type="SAM" id="Phobius"/>
    </source>
</evidence>
<organism evidence="2 3">
    <name type="scientific">Stagnihabitans tardus</name>
    <dbReference type="NCBI Taxonomy" id="2699202"/>
    <lineage>
        <taxon>Bacteria</taxon>
        <taxon>Pseudomonadati</taxon>
        <taxon>Pseudomonadota</taxon>
        <taxon>Alphaproteobacteria</taxon>
        <taxon>Rhodobacterales</taxon>
        <taxon>Paracoccaceae</taxon>
        <taxon>Stagnihabitans</taxon>
    </lineage>
</organism>
<dbReference type="AlphaFoldDB" id="A0AAE4Y7L5"/>
<feature type="transmembrane region" description="Helical" evidence="1">
    <location>
        <begin position="45"/>
        <end position="64"/>
    </location>
</feature>
<proteinExistence type="predicted"/>
<accession>A0AAE4Y7L5</accession>
<dbReference type="EMBL" id="JAABNR010000002">
    <property type="protein sequence ID" value="NBZ86634.1"/>
    <property type="molecule type" value="Genomic_DNA"/>
</dbReference>
<gene>
    <name evidence="2" type="ORF">GV832_03500</name>
</gene>
<keyword evidence="1" id="KW-0472">Membrane</keyword>
<comment type="caution">
    <text evidence="2">The sequence shown here is derived from an EMBL/GenBank/DDBJ whole genome shotgun (WGS) entry which is preliminary data.</text>
</comment>
<keyword evidence="1" id="KW-1133">Transmembrane helix</keyword>
<name>A0AAE4Y7L5_9RHOB</name>
<feature type="transmembrane region" description="Helical" evidence="1">
    <location>
        <begin position="12"/>
        <end position="33"/>
    </location>
</feature>
<keyword evidence="1" id="KW-0812">Transmembrane</keyword>
<dbReference type="Pfam" id="PF10067">
    <property type="entry name" value="DUF2306"/>
    <property type="match status" value="1"/>
</dbReference>
<evidence type="ECO:0000313" key="2">
    <source>
        <dbReference type="EMBL" id="NBZ86634.1"/>
    </source>
</evidence>
<sequence length="141" mass="15008">MTLAPLLQAEPAVQLHAFPAIAAFFLGLVQLALSKGGARHRLLGWLWVLLMALIAGSSFFIHSICLVGGFSPIHLLSVLTLVSLPFAVLHARHGRITAHAKGMKMLFFTALVLAGVFTFLPGRIMHDVTFGTALATPACAP</sequence>
<dbReference type="InterPro" id="IPR018750">
    <property type="entry name" value="DUF2306_membrane"/>
</dbReference>
<evidence type="ECO:0000313" key="3">
    <source>
        <dbReference type="Proteomes" id="UP001193501"/>
    </source>
</evidence>
<dbReference type="RefSeq" id="WP_168773431.1">
    <property type="nucleotide sequence ID" value="NZ_JAABNR010000002.1"/>
</dbReference>
<feature type="transmembrane region" description="Helical" evidence="1">
    <location>
        <begin position="103"/>
        <end position="120"/>
    </location>
</feature>
<reference evidence="2" key="1">
    <citation type="submission" date="2020-01" db="EMBL/GenBank/DDBJ databases">
        <authorList>
            <person name="Chen W.-M."/>
        </authorList>
    </citation>
    <scope>NUCLEOTIDE SEQUENCE</scope>
    <source>
        <strain evidence="2">CYK-10</strain>
    </source>
</reference>
<keyword evidence="3" id="KW-1185">Reference proteome</keyword>
<dbReference type="Proteomes" id="UP001193501">
    <property type="component" value="Unassembled WGS sequence"/>
</dbReference>